<feature type="transmembrane region" description="Helical" evidence="1">
    <location>
        <begin position="58"/>
        <end position="77"/>
    </location>
</feature>
<dbReference type="EMBL" id="CP043450">
    <property type="protein sequence ID" value="QEM11044.1"/>
    <property type="molecule type" value="Genomic_DNA"/>
</dbReference>
<reference evidence="2" key="1">
    <citation type="submission" date="2019-08" db="EMBL/GenBank/DDBJ databases">
        <title>Comparative genome analysis confer to the adaptation heavy metal polluted environment.</title>
        <authorList>
            <person name="Li Y."/>
        </authorList>
    </citation>
    <scope>NUCLEOTIDE SEQUENCE [LARGE SCALE GENOMIC DNA]</scope>
    <source>
        <strain evidence="2">P1</strain>
    </source>
</reference>
<dbReference type="OrthoDB" id="5360192at2"/>
<feature type="transmembrane region" description="Helical" evidence="1">
    <location>
        <begin position="7"/>
        <end position="26"/>
    </location>
</feature>
<evidence type="ECO:0000313" key="2">
    <source>
        <dbReference type="EMBL" id="QEM11044.1"/>
    </source>
</evidence>
<gene>
    <name evidence="2" type="ORF">DEO27_013775</name>
</gene>
<keyword evidence="3" id="KW-1185">Reference proteome</keyword>
<dbReference type="RefSeq" id="WP_112574340.1">
    <property type="nucleotide sequence ID" value="NZ_CP043450.1"/>
</dbReference>
<sequence length="132" mass="14931">MKLNKTYAILTLLLFIIEVFIGVYIHDDIIRPFGGDLLVVILIYCFVKSVIDMSWIKAAIGALFFSYIVEISQYFNLLKHLGLQNSKLAAILLGRSFSWGDILCYTAGIFMVIIAELFYNQAQNIVSKANII</sequence>
<feature type="transmembrane region" description="Helical" evidence="1">
    <location>
        <begin position="97"/>
        <end position="119"/>
    </location>
</feature>
<dbReference type="AlphaFoldDB" id="A0A5C1HZ92"/>
<keyword evidence="1" id="KW-1133">Transmembrane helix</keyword>
<name>A0A5C1HZ92_9SPHI</name>
<proteinExistence type="predicted"/>
<dbReference type="Pfam" id="PF10990">
    <property type="entry name" value="DUF2809"/>
    <property type="match status" value="1"/>
</dbReference>
<dbReference type="KEGG" id="mrub:DEO27_013775"/>
<dbReference type="InterPro" id="IPR021257">
    <property type="entry name" value="DUF2809"/>
</dbReference>
<protein>
    <submittedName>
        <fullName evidence="2">DUF2809 domain-containing protein</fullName>
    </submittedName>
</protein>
<feature type="transmembrane region" description="Helical" evidence="1">
    <location>
        <begin position="32"/>
        <end position="51"/>
    </location>
</feature>
<keyword evidence="1" id="KW-0472">Membrane</keyword>
<organism evidence="2 3">
    <name type="scientific">Mucilaginibacter rubeus</name>
    <dbReference type="NCBI Taxonomy" id="2027860"/>
    <lineage>
        <taxon>Bacteria</taxon>
        <taxon>Pseudomonadati</taxon>
        <taxon>Bacteroidota</taxon>
        <taxon>Sphingobacteriia</taxon>
        <taxon>Sphingobacteriales</taxon>
        <taxon>Sphingobacteriaceae</taxon>
        <taxon>Mucilaginibacter</taxon>
    </lineage>
</organism>
<evidence type="ECO:0000313" key="3">
    <source>
        <dbReference type="Proteomes" id="UP000251402"/>
    </source>
</evidence>
<dbReference type="Proteomes" id="UP000251402">
    <property type="component" value="Chromosome"/>
</dbReference>
<evidence type="ECO:0000256" key="1">
    <source>
        <dbReference type="SAM" id="Phobius"/>
    </source>
</evidence>
<accession>A0A5C1HZ92</accession>
<keyword evidence="1" id="KW-0812">Transmembrane</keyword>